<evidence type="ECO:0000313" key="2">
    <source>
        <dbReference type="EMBL" id="RHW38144.1"/>
    </source>
</evidence>
<accession>A0A417YS63</accession>
<dbReference type="Proteomes" id="UP000284416">
    <property type="component" value="Unassembled WGS sequence"/>
</dbReference>
<dbReference type="AlphaFoldDB" id="A0A417YS63"/>
<proteinExistence type="predicted"/>
<dbReference type="EMBL" id="QWEG01000009">
    <property type="protein sequence ID" value="RHW38144.1"/>
    <property type="molecule type" value="Genomic_DNA"/>
</dbReference>
<protein>
    <recommendedName>
        <fullName evidence="4">6-bladed beta-propeller</fullName>
    </recommendedName>
</protein>
<evidence type="ECO:0008006" key="4">
    <source>
        <dbReference type="Google" id="ProtNLM"/>
    </source>
</evidence>
<name>A0A417YS63_9BACI</name>
<evidence type="ECO:0000313" key="3">
    <source>
        <dbReference type="Proteomes" id="UP000284416"/>
    </source>
</evidence>
<keyword evidence="1" id="KW-0472">Membrane</keyword>
<keyword evidence="3" id="KW-1185">Reference proteome</keyword>
<dbReference type="OrthoDB" id="2761436at2"/>
<comment type="caution">
    <text evidence="2">The sequence shown here is derived from an EMBL/GenBank/DDBJ whole genome shotgun (WGS) entry which is preliminary data.</text>
</comment>
<evidence type="ECO:0000256" key="1">
    <source>
        <dbReference type="SAM" id="Phobius"/>
    </source>
</evidence>
<dbReference type="Gene3D" id="2.120.10.30">
    <property type="entry name" value="TolB, C-terminal domain"/>
    <property type="match status" value="1"/>
</dbReference>
<sequence length="495" mass="56208">MNTNDELTHEVQQLLRPIKKHPSLEPRQQFVVELQHKIREAQTSNKKRFNLMPLAAVFVATLLFTVVVLSNKDVFNLELAGEADKPFAIAEESKLTLLRTIEYGEGEGKAGLTFLGEGETFPVTVTSFDVKDGTFYILDEAKRQVLIVGKDGKIRSFPIKGNSEMGGTLMDILVTPDKQIYILDSWVSRVVYQYTEKGKLVKTHKLKEELFHPDELVFVKNIGVLASEVQERFLNIETGKMEEVKSLPYHMKRANPKEAVITMNNEEKQTNLTIPYEEGVGQSAIEAITEEEVIFTKTELPAVYASLTETHVLAYNKQGETLGGIRVPIEKLMEETQMIKSKIKVDKNKIYYLSPEKEHIAIYELTLGKRYDSFIQKQVEEVKIGFDYKTFGRPFPELEKELKKLFTSGTIFSQYGDENSVNGAAIDDSGTVVIDLKEFHAGSPSSHQAGQIGKALNEAIFEKFPEVQKVYLQFDGSFSAWCIWMETTEEPWERH</sequence>
<keyword evidence="1" id="KW-1133">Transmembrane helix</keyword>
<dbReference type="InterPro" id="IPR011042">
    <property type="entry name" value="6-blade_b-propeller_TolB-like"/>
</dbReference>
<dbReference type="RefSeq" id="WP_118921912.1">
    <property type="nucleotide sequence ID" value="NZ_QWEG01000009.1"/>
</dbReference>
<gene>
    <name evidence="2" type="ORF">D1B31_15320</name>
</gene>
<dbReference type="SUPFAM" id="SSF63829">
    <property type="entry name" value="Calcium-dependent phosphotriesterase"/>
    <property type="match status" value="1"/>
</dbReference>
<feature type="transmembrane region" description="Helical" evidence="1">
    <location>
        <begin position="49"/>
        <end position="69"/>
    </location>
</feature>
<reference evidence="2 3" key="1">
    <citation type="journal article" date="2017" name="Int. J. Syst. Evol. Microbiol.">
        <title>Bacillus notoginsengisoli sp. nov., a novel bacterium isolated from the rhizosphere of Panax notoginseng.</title>
        <authorList>
            <person name="Zhang M.Y."/>
            <person name="Cheng J."/>
            <person name="Cai Y."/>
            <person name="Zhang T.Y."/>
            <person name="Wu Y.Y."/>
            <person name="Manikprabhu D."/>
            <person name="Li W.J."/>
            <person name="Zhang Y.X."/>
        </authorList>
    </citation>
    <scope>NUCLEOTIDE SEQUENCE [LARGE SCALE GENOMIC DNA]</scope>
    <source>
        <strain evidence="2 3">JCM 30743</strain>
    </source>
</reference>
<keyword evidence="1" id="KW-0812">Transmembrane</keyword>
<organism evidence="2 3">
    <name type="scientific">Neobacillus notoginsengisoli</name>
    <dbReference type="NCBI Taxonomy" id="1578198"/>
    <lineage>
        <taxon>Bacteria</taxon>
        <taxon>Bacillati</taxon>
        <taxon>Bacillota</taxon>
        <taxon>Bacilli</taxon>
        <taxon>Bacillales</taxon>
        <taxon>Bacillaceae</taxon>
        <taxon>Neobacillus</taxon>
    </lineage>
</organism>